<dbReference type="CDD" id="cd02947">
    <property type="entry name" value="TRX_family"/>
    <property type="match status" value="1"/>
</dbReference>
<dbReference type="InterPro" id="IPR017937">
    <property type="entry name" value="Thioredoxin_CS"/>
</dbReference>
<dbReference type="GO" id="GO:0005737">
    <property type="term" value="C:cytoplasm"/>
    <property type="evidence" value="ECO:0007669"/>
    <property type="project" value="UniProtKB-ARBA"/>
</dbReference>
<feature type="chain" id="PRO_5042041896" description="Thioredoxin" evidence="3">
    <location>
        <begin position="32"/>
        <end position="368"/>
    </location>
</feature>
<organism evidence="6 7">
    <name type="scientific">Phomopsis amygdali</name>
    <name type="common">Fusicoccum amygdali</name>
    <dbReference type="NCBI Taxonomy" id="1214568"/>
    <lineage>
        <taxon>Eukaryota</taxon>
        <taxon>Fungi</taxon>
        <taxon>Dikarya</taxon>
        <taxon>Ascomycota</taxon>
        <taxon>Pezizomycotina</taxon>
        <taxon>Sordariomycetes</taxon>
        <taxon>Sordariomycetidae</taxon>
        <taxon>Diaporthales</taxon>
        <taxon>Diaporthaceae</taxon>
        <taxon>Diaporthe</taxon>
    </lineage>
</organism>
<keyword evidence="2" id="KW-1015">Disulfide bond</keyword>
<feature type="signal peptide" evidence="3">
    <location>
        <begin position="1"/>
        <end position="31"/>
    </location>
</feature>
<dbReference type="PROSITE" id="PS51352">
    <property type="entry name" value="THIOREDOXIN_2"/>
    <property type="match status" value="1"/>
</dbReference>
<evidence type="ECO:0000259" key="5">
    <source>
        <dbReference type="PROSITE" id="PS51532"/>
    </source>
</evidence>
<evidence type="ECO:0000313" key="7">
    <source>
        <dbReference type="Proteomes" id="UP001265746"/>
    </source>
</evidence>
<dbReference type="Pfam" id="PF00085">
    <property type="entry name" value="Thioredoxin"/>
    <property type="match status" value="1"/>
</dbReference>
<protein>
    <recommendedName>
        <fullName evidence="8">Thioredoxin</fullName>
    </recommendedName>
</protein>
<sequence>MAQLRHGRGAGTAWPASINIANFLSLFLCAATPNLLRHSTTGRMSSSVKIESSEQFRGLLKSSKIVIADFYADWCGPCKAIAPLYEQLAARISKPGVVTFVKVNTETQKDIAAAYRVTSIPTFIMFRDGNKIDEVKGADPKKLQSIIEKLTSEIQNVASGSGSGGSSSASGSSALGWRGAELPRGYLDVTDQIEVQRTELLNFDEDFGSVRTLLDSSKPGGLSGGKKTEKDWVVSDTDEQLLLFVPFMSMLKLHTLQITSVPDEDEDIMRPKVVKLFTNRPHNLGFEDAEGEAPTQLIELSEKDWNAEGTANIPLRFVKFQNINSLVLFVESGDGEGEKTRIDRIRLIGESGEKRDMGKLEKIGDDGA</sequence>
<dbReference type="EMBL" id="JAUJFL010000002">
    <property type="protein sequence ID" value="KAK2610753.1"/>
    <property type="molecule type" value="Genomic_DNA"/>
</dbReference>
<gene>
    <name evidence="6" type="ORF">N8I77_004155</name>
</gene>
<evidence type="ECO:0000313" key="6">
    <source>
        <dbReference type="EMBL" id="KAK2610753.1"/>
    </source>
</evidence>
<dbReference type="InterPro" id="IPR013766">
    <property type="entry name" value="Thioredoxin_domain"/>
</dbReference>
<dbReference type="PANTHER" id="PTHR46115">
    <property type="entry name" value="THIOREDOXIN-LIKE PROTEIN 1"/>
    <property type="match status" value="1"/>
</dbReference>
<evidence type="ECO:0000259" key="4">
    <source>
        <dbReference type="PROSITE" id="PS51352"/>
    </source>
</evidence>
<dbReference type="Gene3D" id="2.60.120.470">
    <property type="entry name" value="PITH domain"/>
    <property type="match status" value="1"/>
</dbReference>
<evidence type="ECO:0000256" key="2">
    <source>
        <dbReference type="ARBA" id="ARBA00023157"/>
    </source>
</evidence>
<dbReference type="SUPFAM" id="SSF49785">
    <property type="entry name" value="Galactose-binding domain-like"/>
    <property type="match status" value="1"/>
</dbReference>
<dbReference type="AlphaFoldDB" id="A0AAD9SKB9"/>
<keyword evidence="3" id="KW-0732">Signal</keyword>
<dbReference type="PROSITE" id="PS51532">
    <property type="entry name" value="PITH"/>
    <property type="match status" value="1"/>
</dbReference>
<dbReference type="InterPro" id="IPR010400">
    <property type="entry name" value="PITH_dom"/>
</dbReference>
<comment type="similarity">
    <text evidence="1">Belongs to the thioredoxin family.</text>
</comment>
<dbReference type="Pfam" id="PF06201">
    <property type="entry name" value="PITH"/>
    <property type="match status" value="1"/>
</dbReference>
<accession>A0AAD9SKB9</accession>
<dbReference type="InterPro" id="IPR037047">
    <property type="entry name" value="PITH_dom_sf"/>
</dbReference>
<dbReference type="Proteomes" id="UP001265746">
    <property type="component" value="Unassembled WGS sequence"/>
</dbReference>
<dbReference type="SUPFAM" id="SSF52833">
    <property type="entry name" value="Thioredoxin-like"/>
    <property type="match status" value="1"/>
</dbReference>
<dbReference type="InterPro" id="IPR008979">
    <property type="entry name" value="Galactose-bd-like_sf"/>
</dbReference>
<reference evidence="6" key="1">
    <citation type="submission" date="2023-06" db="EMBL/GenBank/DDBJ databases">
        <authorList>
            <person name="Noh H."/>
        </authorList>
    </citation>
    <scope>NUCLEOTIDE SEQUENCE</scope>
    <source>
        <strain evidence="6">DUCC20226</strain>
    </source>
</reference>
<evidence type="ECO:0000256" key="1">
    <source>
        <dbReference type="ARBA" id="ARBA00008987"/>
    </source>
</evidence>
<proteinExistence type="inferred from homology"/>
<name>A0AAD9SKB9_PHOAM</name>
<feature type="domain" description="PITH" evidence="5">
    <location>
        <begin position="178"/>
        <end position="367"/>
    </location>
</feature>
<evidence type="ECO:0008006" key="8">
    <source>
        <dbReference type="Google" id="ProtNLM"/>
    </source>
</evidence>
<dbReference type="PROSITE" id="PS00194">
    <property type="entry name" value="THIOREDOXIN_1"/>
    <property type="match status" value="1"/>
</dbReference>
<dbReference type="PRINTS" id="PR00421">
    <property type="entry name" value="THIOREDOXIN"/>
</dbReference>
<feature type="domain" description="Thioredoxin" evidence="4">
    <location>
        <begin position="26"/>
        <end position="152"/>
    </location>
</feature>
<evidence type="ECO:0000256" key="3">
    <source>
        <dbReference type="SAM" id="SignalP"/>
    </source>
</evidence>
<comment type="caution">
    <text evidence="6">The sequence shown here is derived from an EMBL/GenBank/DDBJ whole genome shotgun (WGS) entry which is preliminary data.</text>
</comment>
<dbReference type="Gene3D" id="3.40.30.10">
    <property type="entry name" value="Glutaredoxin"/>
    <property type="match status" value="1"/>
</dbReference>
<dbReference type="InterPro" id="IPR036249">
    <property type="entry name" value="Thioredoxin-like_sf"/>
</dbReference>
<keyword evidence="7" id="KW-1185">Reference proteome</keyword>